<evidence type="ECO:0000256" key="1">
    <source>
        <dbReference type="ARBA" id="ARBA00006484"/>
    </source>
</evidence>
<keyword evidence="4" id="KW-1185">Reference proteome</keyword>
<dbReference type="InterPro" id="IPR002347">
    <property type="entry name" value="SDR_fam"/>
</dbReference>
<comment type="similarity">
    <text evidence="1">Belongs to the short-chain dehydrogenases/reductases (SDR) family.</text>
</comment>
<dbReference type="SUPFAM" id="SSF51735">
    <property type="entry name" value="NAD(P)-binding Rossmann-fold domains"/>
    <property type="match status" value="1"/>
</dbReference>
<dbReference type="PANTHER" id="PTHR44196:SF1">
    <property type="entry name" value="DEHYDROGENASE_REDUCTASE SDR FAMILY MEMBER 7B"/>
    <property type="match status" value="1"/>
</dbReference>
<protein>
    <submittedName>
        <fullName evidence="3">NADP-dependent 3-hydroxy acid dehydrogenase YdfG</fullName>
    </submittedName>
</protein>
<dbReference type="GO" id="GO:0016491">
    <property type="term" value="F:oxidoreductase activity"/>
    <property type="evidence" value="ECO:0007669"/>
    <property type="project" value="UniProtKB-KW"/>
</dbReference>
<evidence type="ECO:0000313" key="3">
    <source>
        <dbReference type="EMBL" id="SDZ82684.1"/>
    </source>
</evidence>
<dbReference type="GO" id="GO:0016020">
    <property type="term" value="C:membrane"/>
    <property type="evidence" value="ECO:0007669"/>
    <property type="project" value="TreeGrafter"/>
</dbReference>
<proteinExistence type="inferred from homology"/>
<evidence type="ECO:0000313" key="4">
    <source>
        <dbReference type="Proteomes" id="UP000198703"/>
    </source>
</evidence>
<name>A0A1H3W8D0_9RHOB</name>
<dbReference type="PRINTS" id="PR00081">
    <property type="entry name" value="GDHRDH"/>
</dbReference>
<dbReference type="PANTHER" id="PTHR44196">
    <property type="entry name" value="DEHYDROGENASE/REDUCTASE SDR FAMILY MEMBER 7B"/>
    <property type="match status" value="1"/>
</dbReference>
<organism evidence="3 4">
    <name type="scientific">Rubrimonas cliftonensis</name>
    <dbReference type="NCBI Taxonomy" id="89524"/>
    <lineage>
        <taxon>Bacteria</taxon>
        <taxon>Pseudomonadati</taxon>
        <taxon>Pseudomonadota</taxon>
        <taxon>Alphaproteobacteria</taxon>
        <taxon>Rhodobacterales</taxon>
        <taxon>Paracoccaceae</taxon>
        <taxon>Rubrimonas</taxon>
    </lineage>
</organism>
<accession>A0A1H3W8D0</accession>
<dbReference type="PROSITE" id="PS00061">
    <property type="entry name" value="ADH_SHORT"/>
    <property type="match status" value="1"/>
</dbReference>
<dbReference type="RefSeq" id="WP_093248086.1">
    <property type="nucleotide sequence ID" value="NZ_FNQM01000001.1"/>
</dbReference>
<sequence length="262" mass="27964">MSVWSRIARPEQGEAWVTGASAGIGRALALALADRGWVVNVTARSAEDLEALAAERPGRIIARPGDVTDRARMVEIVAEIEATRPIALAVLNAGLYIPMRAQEFDAADVEKTFAVNVGGVANGLDPLLKSMIARRSGHVALTASVAGFRGLPRAAAYGATKAALIGMAEALAFDLIDLDVRISVINPGFVKTEATSVNDFEMPFLMTPEDAAARIVKGLERPGFEIAFPTRFALILRALGMLPNRAYFSVMRRAMGWDASVT</sequence>
<dbReference type="EMBL" id="FNQM01000001">
    <property type="protein sequence ID" value="SDZ82684.1"/>
    <property type="molecule type" value="Genomic_DNA"/>
</dbReference>
<keyword evidence="2" id="KW-0560">Oxidoreductase</keyword>
<dbReference type="Pfam" id="PF00106">
    <property type="entry name" value="adh_short"/>
    <property type="match status" value="1"/>
</dbReference>
<dbReference type="Gene3D" id="3.40.50.720">
    <property type="entry name" value="NAD(P)-binding Rossmann-like Domain"/>
    <property type="match status" value="1"/>
</dbReference>
<reference evidence="3 4" key="1">
    <citation type="submission" date="2016-10" db="EMBL/GenBank/DDBJ databases">
        <authorList>
            <person name="de Groot N.N."/>
        </authorList>
    </citation>
    <scope>NUCLEOTIDE SEQUENCE [LARGE SCALE GENOMIC DNA]</scope>
    <source>
        <strain evidence="3 4">DSM 15345</strain>
    </source>
</reference>
<dbReference type="STRING" id="89524.SAMN05444370_101545"/>
<dbReference type="OrthoDB" id="335726at2"/>
<dbReference type="AlphaFoldDB" id="A0A1H3W8D0"/>
<gene>
    <name evidence="3" type="ORF">SAMN05444370_101545</name>
</gene>
<evidence type="ECO:0000256" key="2">
    <source>
        <dbReference type="ARBA" id="ARBA00023002"/>
    </source>
</evidence>
<dbReference type="InterPro" id="IPR020904">
    <property type="entry name" value="Sc_DH/Rdtase_CS"/>
</dbReference>
<dbReference type="Proteomes" id="UP000198703">
    <property type="component" value="Unassembled WGS sequence"/>
</dbReference>
<dbReference type="InterPro" id="IPR036291">
    <property type="entry name" value="NAD(P)-bd_dom_sf"/>
</dbReference>